<dbReference type="OrthoDB" id="10488138at2759"/>
<dbReference type="AlphaFoldDB" id="C6LQY7"/>
<gene>
    <name evidence="2" type="ORF">GL50581_1169</name>
</gene>
<sequence>MEEPSLSELEQMAQYLQRRITDLKIDAPAAEVPLSGNVIPAGSVFYCRPSRLNEMVKRLGGSSNVQIMDTADTRGFCRGKAKPALPWTNEVYPTDIGPSCDGIDSEAARIAVATTNNCITPTEWDPVKLFQADSKRFSFEYITHCDSVLRVLMLHTRPLTEDLFAFSGTCQLSWFLKLYRPSLFPVAGMGSDARGLLLTSRGTDASWSIENADFEVGAVPSLKELIALKDISIPVSDFSSFKVFPDEELCLVEYLPGYNDELEAEGGYVMCGNTMVSPLVPFKIKIFKISSNELLNGTATPEIRYGGYDRKNPPGSGPPPAWGRTNIVQIKTLRDVAVTLRAPEEDGGAGEGNK</sequence>
<dbReference type="VEuPathDB" id="GiardiaDB:GL50581_1169"/>
<protein>
    <submittedName>
        <fullName evidence="2">Uncharacterized protein</fullName>
    </submittedName>
</protein>
<name>C6LQY7_GIAIB</name>
<evidence type="ECO:0000313" key="2">
    <source>
        <dbReference type="EMBL" id="EET01569.1"/>
    </source>
</evidence>
<organism evidence="2 3">
    <name type="scientific">Giardia intestinalis (strain ATCC 50581 / GS clone H7)</name>
    <name type="common">Giardia lamblia</name>
    <dbReference type="NCBI Taxonomy" id="598745"/>
    <lineage>
        <taxon>Eukaryota</taxon>
        <taxon>Metamonada</taxon>
        <taxon>Diplomonadida</taxon>
        <taxon>Hexamitidae</taxon>
        <taxon>Giardiinae</taxon>
        <taxon>Giardia</taxon>
    </lineage>
</organism>
<evidence type="ECO:0000313" key="3">
    <source>
        <dbReference type="Proteomes" id="UP000002488"/>
    </source>
</evidence>
<evidence type="ECO:0000256" key="1">
    <source>
        <dbReference type="SAM" id="MobiDB-lite"/>
    </source>
</evidence>
<dbReference type="OMA" id="NNCITPT"/>
<feature type="region of interest" description="Disordered" evidence="1">
    <location>
        <begin position="305"/>
        <end position="324"/>
    </location>
</feature>
<reference evidence="2 3" key="1">
    <citation type="journal article" date="2009" name="PLoS Pathog.">
        <title>Draft genome sequencing of giardia intestinalis assemblage B isolate GS: is human giardiasis caused by two different species?</title>
        <authorList>
            <person name="Franzen O."/>
            <person name="Jerlstrom-Hultqvist J."/>
            <person name="Castro E."/>
            <person name="Sherwood E."/>
            <person name="Ankarklev J."/>
            <person name="Reiner D.S."/>
            <person name="Palm D."/>
            <person name="Andersson J.O."/>
            <person name="Andersson B."/>
            <person name="Svard S.G."/>
        </authorList>
    </citation>
    <scope>NUCLEOTIDE SEQUENCE [LARGE SCALE GENOMIC DNA]</scope>
    <source>
        <strain evidence="3">ATCC 50581 / GS clone H7</strain>
    </source>
</reference>
<accession>C6LQY7</accession>
<proteinExistence type="predicted"/>
<dbReference type="Proteomes" id="UP000002488">
    <property type="component" value="Unassembled WGS sequence"/>
</dbReference>
<comment type="caution">
    <text evidence="2">The sequence shown here is derived from an EMBL/GenBank/DDBJ whole genome shotgun (WGS) entry which is preliminary data.</text>
</comment>
<dbReference type="EMBL" id="ACGJ01001575">
    <property type="protein sequence ID" value="EET01569.1"/>
    <property type="molecule type" value="Genomic_DNA"/>
</dbReference>